<evidence type="ECO:0000313" key="2">
    <source>
        <dbReference type="Proteomes" id="UP000295558"/>
    </source>
</evidence>
<keyword evidence="2" id="KW-1185">Reference proteome</keyword>
<reference evidence="1 2" key="1">
    <citation type="submission" date="2019-03" db="EMBL/GenBank/DDBJ databases">
        <title>Genomic Encyclopedia of Type Strains, Phase III (KMG-III): the genomes of soil and plant-associated and newly described type strains.</title>
        <authorList>
            <person name="Whitman W."/>
        </authorList>
    </citation>
    <scope>NUCLEOTIDE SEQUENCE [LARGE SCALE GENOMIC DNA]</scope>
    <source>
        <strain evidence="1 2">CECT 7972</strain>
    </source>
</reference>
<name>A0A4R6ZF35_9LIST</name>
<evidence type="ECO:0000313" key="1">
    <source>
        <dbReference type="EMBL" id="TDR50474.1"/>
    </source>
</evidence>
<dbReference type="EMBL" id="SNZK01000021">
    <property type="protein sequence ID" value="TDR50474.1"/>
    <property type="molecule type" value="Genomic_DNA"/>
</dbReference>
<gene>
    <name evidence="1" type="ORF">DFP96_1215</name>
</gene>
<protein>
    <submittedName>
        <fullName evidence="1">Uncharacterized protein</fullName>
    </submittedName>
</protein>
<accession>A0A4R6ZF35</accession>
<comment type="caution">
    <text evidence="1">The sequence shown here is derived from an EMBL/GenBank/DDBJ whole genome shotgun (WGS) entry which is preliminary data.</text>
</comment>
<sequence>MHIYIIEDNLKFRADLVALIKNIYNPFLFGD</sequence>
<organism evidence="1 2">
    <name type="scientific">Listeria rocourtiae</name>
    <dbReference type="NCBI Taxonomy" id="647910"/>
    <lineage>
        <taxon>Bacteria</taxon>
        <taxon>Bacillati</taxon>
        <taxon>Bacillota</taxon>
        <taxon>Bacilli</taxon>
        <taxon>Bacillales</taxon>
        <taxon>Listeriaceae</taxon>
        <taxon>Listeria</taxon>
    </lineage>
</organism>
<proteinExistence type="predicted"/>
<dbReference type="AlphaFoldDB" id="A0A4R6ZF35"/>
<dbReference type="Proteomes" id="UP000295558">
    <property type="component" value="Unassembled WGS sequence"/>
</dbReference>